<reference evidence="3" key="2">
    <citation type="submission" date="2025-08" db="UniProtKB">
        <authorList>
            <consortium name="RefSeq"/>
        </authorList>
    </citation>
    <scope>IDENTIFICATION</scope>
    <source>
        <tissue evidence="3">Young leaves</tissue>
    </source>
</reference>
<feature type="compositionally biased region" description="Polar residues" evidence="1">
    <location>
        <begin position="241"/>
        <end position="259"/>
    </location>
</feature>
<reference evidence="2" key="1">
    <citation type="journal article" date="2019" name="Toxins">
        <title>Detection of Abrin-Like and Prepropulchellin-Like Toxin Genes and Transcripts Using Whole Genome Sequencing and Full-Length Transcript Sequencing of Abrus precatorius.</title>
        <authorList>
            <person name="Hovde B.T."/>
            <person name="Daligault H.E."/>
            <person name="Hanschen E.R."/>
            <person name="Kunde Y.A."/>
            <person name="Johnson M.B."/>
            <person name="Starkenburg S.R."/>
            <person name="Johnson S.L."/>
        </authorList>
    </citation>
    <scope>NUCLEOTIDE SEQUENCE [LARGE SCALE GENOMIC DNA]</scope>
</reference>
<gene>
    <name evidence="3" type="primary">LOC113847980</name>
</gene>
<dbReference type="Proteomes" id="UP000694853">
    <property type="component" value="Unplaced"/>
</dbReference>
<keyword evidence="2" id="KW-1185">Reference proteome</keyword>
<feature type="region of interest" description="Disordered" evidence="1">
    <location>
        <begin position="76"/>
        <end position="108"/>
    </location>
</feature>
<evidence type="ECO:0000256" key="1">
    <source>
        <dbReference type="SAM" id="MobiDB-lite"/>
    </source>
</evidence>
<proteinExistence type="predicted"/>
<dbReference type="RefSeq" id="XP_027333123.1">
    <property type="nucleotide sequence ID" value="XM_027477322.1"/>
</dbReference>
<dbReference type="PANTHER" id="PTHR37614:SF2">
    <property type="entry name" value="OS02G0121400 PROTEIN"/>
    <property type="match status" value="1"/>
</dbReference>
<dbReference type="KEGG" id="aprc:113847980"/>
<feature type="compositionally biased region" description="Low complexity" evidence="1">
    <location>
        <begin position="81"/>
        <end position="93"/>
    </location>
</feature>
<dbReference type="AlphaFoldDB" id="A0A8B8JRD9"/>
<dbReference type="GeneID" id="113847980"/>
<protein>
    <submittedName>
        <fullName evidence="3">Uncharacterized protein LOC113847980</fullName>
    </submittedName>
</protein>
<organism evidence="2 3">
    <name type="scientific">Abrus precatorius</name>
    <name type="common">Indian licorice</name>
    <name type="synonym">Glycine abrus</name>
    <dbReference type="NCBI Taxonomy" id="3816"/>
    <lineage>
        <taxon>Eukaryota</taxon>
        <taxon>Viridiplantae</taxon>
        <taxon>Streptophyta</taxon>
        <taxon>Embryophyta</taxon>
        <taxon>Tracheophyta</taxon>
        <taxon>Spermatophyta</taxon>
        <taxon>Magnoliopsida</taxon>
        <taxon>eudicotyledons</taxon>
        <taxon>Gunneridae</taxon>
        <taxon>Pentapetalae</taxon>
        <taxon>rosids</taxon>
        <taxon>fabids</taxon>
        <taxon>Fabales</taxon>
        <taxon>Fabaceae</taxon>
        <taxon>Papilionoideae</taxon>
        <taxon>50 kb inversion clade</taxon>
        <taxon>NPAAA clade</taxon>
        <taxon>indigoferoid/millettioid clade</taxon>
        <taxon>Abreae</taxon>
        <taxon>Abrus</taxon>
    </lineage>
</organism>
<dbReference type="OrthoDB" id="1721092at2759"/>
<accession>A0A8B8JRD9</accession>
<sequence length="322" mass="35716">MEQGSVWYTENELQIAHVLLDFHDSEPPLLKWGRKRKRSATQDPLPLRFRLPPASFFHGGAVAIGNRLCETVALTADKGKSSSPSTPLSFSPSESEEKPKASRRKPSLRKRRECYLKIIEDLTEGRGSLNQAIEKTKGYYDQLKAFNLKLKARKQELMNGPKGESKNTSLEFDGSMELDPVNATVNASESKAQNEQQKQPELQVQIAPSLTMLNQNHMCGPSQSQTRKSEGVAQLQGVPGNPTTSFPGASSSGHVSSKMSQLAIPDLNLSPPEFAEVDLREPLDENKAVKDLSRAMAAQARQKRIQIFRLKNFTRNTKPCSS</sequence>
<feature type="compositionally biased region" description="Polar residues" evidence="1">
    <location>
        <begin position="214"/>
        <end position="226"/>
    </location>
</feature>
<evidence type="ECO:0000313" key="2">
    <source>
        <dbReference type="Proteomes" id="UP000694853"/>
    </source>
</evidence>
<evidence type="ECO:0000313" key="3">
    <source>
        <dbReference type="RefSeq" id="XP_027333123.1"/>
    </source>
</evidence>
<name>A0A8B8JRD9_ABRPR</name>
<dbReference type="PANTHER" id="PTHR37614">
    <property type="entry name" value="OS02G0121400 PROTEIN"/>
    <property type="match status" value="1"/>
</dbReference>
<feature type="region of interest" description="Disordered" evidence="1">
    <location>
        <begin position="214"/>
        <end position="259"/>
    </location>
</feature>